<dbReference type="NCBIfam" id="TIGR00756">
    <property type="entry name" value="PPR"/>
    <property type="match status" value="4"/>
</dbReference>
<evidence type="ECO:0000256" key="2">
    <source>
        <dbReference type="ARBA" id="ARBA00022737"/>
    </source>
</evidence>
<protein>
    <recommendedName>
        <fullName evidence="5">PROP1-like PPR domain-containing protein</fullName>
    </recommendedName>
</protein>
<dbReference type="InterPro" id="IPR033443">
    <property type="entry name" value="PROP1-like_PPR_dom"/>
</dbReference>
<gene>
    <name evidence="6" type="ORF">NE237_003543</name>
</gene>
<feature type="domain" description="PROP1-like PPR" evidence="5">
    <location>
        <begin position="324"/>
        <end position="485"/>
    </location>
</feature>
<feature type="compositionally biased region" description="Polar residues" evidence="4">
    <location>
        <begin position="823"/>
        <end position="839"/>
    </location>
</feature>
<evidence type="ECO:0000259" key="5">
    <source>
        <dbReference type="Pfam" id="PF17177"/>
    </source>
</evidence>
<dbReference type="AlphaFoldDB" id="A0A9Q0KH89"/>
<accession>A0A9Q0KH89</accession>
<evidence type="ECO:0000313" key="7">
    <source>
        <dbReference type="Proteomes" id="UP001141806"/>
    </source>
</evidence>
<dbReference type="PANTHER" id="PTHR47447">
    <property type="entry name" value="OS03G0856100 PROTEIN"/>
    <property type="match status" value="1"/>
</dbReference>
<dbReference type="InterPro" id="IPR002885">
    <property type="entry name" value="PPR_rpt"/>
</dbReference>
<feature type="repeat" description="PPR" evidence="3">
    <location>
        <begin position="640"/>
        <end position="677"/>
    </location>
</feature>
<evidence type="ECO:0000313" key="6">
    <source>
        <dbReference type="EMBL" id="KAJ4970444.1"/>
    </source>
</evidence>
<dbReference type="Proteomes" id="UP001141806">
    <property type="component" value="Unassembled WGS sequence"/>
</dbReference>
<feature type="repeat" description="PPR" evidence="3">
    <location>
        <begin position="419"/>
        <end position="453"/>
    </location>
</feature>
<feature type="region of interest" description="Disordered" evidence="4">
    <location>
        <begin position="823"/>
        <end position="846"/>
    </location>
</feature>
<dbReference type="Pfam" id="PF17177">
    <property type="entry name" value="PPR_long"/>
    <property type="match status" value="1"/>
</dbReference>
<dbReference type="Pfam" id="PF13812">
    <property type="entry name" value="PPR_3"/>
    <property type="match status" value="1"/>
</dbReference>
<evidence type="ECO:0000256" key="4">
    <source>
        <dbReference type="SAM" id="MobiDB-lite"/>
    </source>
</evidence>
<feature type="repeat" description="PPR" evidence="3">
    <location>
        <begin position="384"/>
        <end position="418"/>
    </location>
</feature>
<feature type="repeat" description="PPR" evidence="3">
    <location>
        <begin position="454"/>
        <end position="488"/>
    </location>
</feature>
<organism evidence="6 7">
    <name type="scientific">Protea cynaroides</name>
    <dbReference type="NCBI Taxonomy" id="273540"/>
    <lineage>
        <taxon>Eukaryota</taxon>
        <taxon>Viridiplantae</taxon>
        <taxon>Streptophyta</taxon>
        <taxon>Embryophyta</taxon>
        <taxon>Tracheophyta</taxon>
        <taxon>Spermatophyta</taxon>
        <taxon>Magnoliopsida</taxon>
        <taxon>Proteales</taxon>
        <taxon>Proteaceae</taxon>
        <taxon>Protea</taxon>
    </lineage>
</organism>
<comment type="caution">
    <text evidence="6">The sequence shown here is derived from an EMBL/GenBank/DDBJ whole genome shotgun (WGS) entry which is preliminary data.</text>
</comment>
<reference evidence="6" key="1">
    <citation type="journal article" date="2023" name="Plant J.">
        <title>The genome of the king protea, Protea cynaroides.</title>
        <authorList>
            <person name="Chang J."/>
            <person name="Duong T.A."/>
            <person name="Schoeman C."/>
            <person name="Ma X."/>
            <person name="Roodt D."/>
            <person name="Barker N."/>
            <person name="Li Z."/>
            <person name="Van de Peer Y."/>
            <person name="Mizrachi E."/>
        </authorList>
    </citation>
    <scope>NUCLEOTIDE SEQUENCE</scope>
    <source>
        <tissue evidence="6">Young leaves</tissue>
    </source>
</reference>
<name>A0A9Q0KH89_9MAGN</name>
<evidence type="ECO:0000256" key="1">
    <source>
        <dbReference type="ARBA" id="ARBA00007626"/>
    </source>
</evidence>
<dbReference type="PROSITE" id="PS51375">
    <property type="entry name" value="PPR"/>
    <property type="match status" value="6"/>
</dbReference>
<feature type="repeat" description="PPR" evidence="3">
    <location>
        <begin position="570"/>
        <end position="604"/>
    </location>
</feature>
<keyword evidence="2" id="KW-0677">Repeat</keyword>
<dbReference type="InterPro" id="IPR011990">
    <property type="entry name" value="TPR-like_helical_dom_sf"/>
</dbReference>
<dbReference type="EMBL" id="JAMYWD010000005">
    <property type="protein sequence ID" value="KAJ4970444.1"/>
    <property type="molecule type" value="Genomic_DNA"/>
</dbReference>
<evidence type="ECO:0000256" key="3">
    <source>
        <dbReference type="PROSITE-ProRule" id="PRU00708"/>
    </source>
</evidence>
<feature type="repeat" description="PPR" evidence="3">
    <location>
        <begin position="605"/>
        <end position="639"/>
    </location>
</feature>
<proteinExistence type="inferred from homology"/>
<sequence>MRDLVVVGSSILLSPNPTPSFRCPSSSNCKPKPLSPIGHSHAKFSCLSPTASSSSASAGEITTTTTSSRSPCAPLLMNVGQDLTSRQGRHLKYYADLASKLAEDGRLEDFLMIAESVLVSGSGTESLQFAASLNFKLVSAGILGFLHQGRMQTIVEFLNKVQKLGLCPSVLLDESAKEFLRLECRRLLDAGKLEEFVDLMDILAGFRFCIKEFVDPLEIITMCTEKRDPHLAVRYVCMLPHAHVLFSSIVHEFGKRRDLASALVAYEASKSKLDKPNMYVCRTIIDVCGVCGESLRSRCIYEDLLAQKIVPNTYVYNSLMNVNANDLNYTLYVYKQMQNLGVVADVASYNILLKACSLAERVDLAQDIYKEIKHLASKGSLKMDVFTYSTIIKVFADAKLWQMALIVKEDMLLSGVTQNLVTWSSLIKACANAGLVEKAIQVFEEMLLAGCEPNSQCCNILLHACVEACQYDRAFRMFQSWKESGVCKICDTKESNGKMQNIVTRQTYHASEDCNMPGGVSDPHHLNFIKPVPFTPTTTTYNILMKACGTDYYRAKALMGEMKTAGLSPNHISWSILIDICGNSGNAGGAMQALKTMQDVGIKPDVVAYTAAIKAFVENKNVKIAFLLFKEMKRKRLKPNLVTYNTLLRARSRYGSLQEVQQCLAIYQDMRKAGYNSNDYYLKQLIEEWCEGVIQDSNHNQGLPASGSYSIKTVLEKPQSFLLEKVAGHLQKDIAESLMMDLRGLTKVEARIVVLAVLRMIKESCTLGHSIKDDMIIILGIKREGLCATNHFEVRDAVIKLLQDELGLNVVLEGPRIPLTRNDGNPLNLDMNNENQVSNREPMDSEPLARRPVVLQRLKVTRKSLYHWLQKRVGVIRR</sequence>
<comment type="similarity">
    <text evidence="1">Belongs to the PPR family. P subfamily.</text>
</comment>
<dbReference type="Gene3D" id="1.25.40.10">
    <property type="entry name" value="Tetratricopeptide repeat domain"/>
    <property type="match status" value="3"/>
</dbReference>
<keyword evidence="7" id="KW-1185">Reference proteome</keyword>
<dbReference type="OrthoDB" id="185373at2759"/>
<dbReference type="PANTHER" id="PTHR47447:SF28">
    <property type="entry name" value="PENTACOTRIPEPTIDE-REPEAT REGION OF PRORP DOMAIN-CONTAINING PROTEIN"/>
    <property type="match status" value="1"/>
</dbReference>